<dbReference type="PANTHER" id="PTHR42982">
    <property type="entry name" value="SEC-INDEPENDENT PROTEIN TRANSLOCASE PROTEIN TATA"/>
    <property type="match status" value="1"/>
</dbReference>
<evidence type="ECO:0000256" key="2">
    <source>
        <dbReference type="ARBA" id="ARBA00022448"/>
    </source>
</evidence>
<reference evidence="11 12" key="2">
    <citation type="journal article" date="2012" name="J. Bacteriol.">
        <title>Complete genome sequences of Desulfosporosinus orientis DSM765T, Desulfosporosinus youngiae DSM17734T, Desulfosporosinus meridiei DSM13257T, and Desulfosporosinus acidiphilus DSM22704T.</title>
        <authorList>
            <person name="Pester M."/>
            <person name="Brambilla E."/>
            <person name="Alazard D."/>
            <person name="Rattei T."/>
            <person name="Weinmaier T."/>
            <person name="Han J."/>
            <person name="Lucas S."/>
            <person name="Lapidus A."/>
            <person name="Cheng J.F."/>
            <person name="Goodwin L."/>
            <person name="Pitluck S."/>
            <person name="Peters L."/>
            <person name="Ovchinnikova G."/>
            <person name="Teshima H."/>
            <person name="Detter J.C."/>
            <person name="Han C.S."/>
            <person name="Tapia R."/>
            <person name="Land M.L."/>
            <person name="Hauser L."/>
            <person name="Kyrpides N.C."/>
            <person name="Ivanova N.N."/>
            <person name="Pagani I."/>
            <person name="Huntmann M."/>
            <person name="Wei C.L."/>
            <person name="Davenport K.W."/>
            <person name="Daligault H."/>
            <person name="Chain P.S."/>
            <person name="Chen A."/>
            <person name="Mavromatis K."/>
            <person name="Markowitz V."/>
            <person name="Szeto E."/>
            <person name="Mikhailova N."/>
            <person name="Pati A."/>
            <person name="Wagner M."/>
            <person name="Woyke T."/>
            <person name="Ollivier B."/>
            <person name="Klenk H.P."/>
            <person name="Spring S."/>
            <person name="Loy A."/>
        </authorList>
    </citation>
    <scope>NUCLEOTIDE SEQUENCE [LARGE SCALE GENOMIC DNA]</scope>
    <source>
        <strain evidence="12">ATCC 19365 / DSM 765 / NCIMB 8382 / VKM B-1628</strain>
    </source>
</reference>
<keyword evidence="4 9" id="KW-0812">Transmembrane</keyword>
<dbReference type="AlphaFoldDB" id="G7W6L7"/>
<dbReference type="Gene3D" id="1.20.5.3310">
    <property type="match status" value="1"/>
</dbReference>
<evidence type="ECO:0000256" key="10">
    <source>
        <dbReference type="SAM" id="MobiDB-lite"/>
    </source>
</evidence>
<dbReference type="GO" id="GO:0043953">
    <property type="term" value="P:protein transport by the Tat complex"/>
    <property type="evidence" value="ECO:0007669"/>
    <property type="project" value="UniProtKB-UniRule"/>
</dbReference>
<name>G7W6L7_DESOD</name>
<feature type="compositionally biased region" description="Polar residues" evidence="10">
    <location>
        <begin position="47"/>
        <end position="70"/>
    </location>
</feature>
<dbReference type="NCBIfam" id="TIGR01411">
    <property type="entry name" value="tatAE"/>
    <property type="match status" value="1"/>
</dbReference>
<keyword evidence="12" id="KW-1185">Reference proteome</keyword>
<feature type="region of interest" description="Disordered" evidence="10">
    <location>
        <begin position="46"/>
        <end position="70"/>
    </location>
</feature>
<dbReference type="Proteomes" id="UP000006346">
    <property type="component" value="Chromosome"/>
</dbReference>
<dbReference type="InterPro" id="IPR006312">
    <property type="entry name" value="TatA/E"/>
</dbReference>
<comment type="subunit">
    <text evidence="9">Forms a complex with TatC.</text>
</comment>
<protein>
    <recommendedName>
        <fullName evidence="9">Sec-independent protein translocase protein TatA</fullName>
    </recommendedName>
</protein>
<dbReference type="InterPro" id="IPR003369">
    <property type="entry name" value="TatA/B/E"/>
</dbReference>
<evidence type="ECO:0000256" key="6">
    <source>
        <dbReference type="ARBA" id="ARBA00022989"/>
    </source>
</evidence>
<evidence type="ECO:0000256" key="9">
    <source>
        <dbReference type="HAMAP-Rule" id="MF_00236"/>
    </source>
</evidence>
<dbReference type="PANTHER" id="PTHR42982:SF1">
    <property type="entry name" value="SEC-INDEPENDENT PROTEIN TRANSLOCASE PROTEIN TATA"/>
    <property type="match status" value="1"/>
</dbReference>
<dbReference type="Pfam" id="PF02416">
    <property type="entry name" value="TatA_B_E"/>
    <property type="match status" value="1"/>
</dbReference>
<feature type="transmembrane region" description="Helical" evidence="9">
    <location>
        <begin position="6"/>
        <end position="24"/>
    </location>
</feature>
<organism evidence="11 12">
    <name type="scientific">Desulfosporosinus orientis (strain ATCC 19365 / DSM 765 / NCIMB 8382 / VKM B-1628 / Singapore I)</name>
    <name type="common">Desulfotomaculum orientis</name>
    <dbReference type="NCBI Taxonomy" id="768706"/>
    <lineage>
        <taxon>Bacteria</taxon>
        <taxon>Bacillati</taxon>
        <taxon>Bacillota</taxon>
        <taxon>Clostridia</taxon>
        <taxon>Eubacteriales</taxon>
        <taxon>Desulfitobacteriaceae</taxon>
        <taxon>Desulfosporosinus</taxon>
    </lineage>
</organism>
<evidence type="ECO:0000256" key="5">
    <source>
        <dbReference type="ARBA" id="ARBA00022927"/>
    </source>
</evidence>
<dbReference type="STRING" id="768706.Desor_3143"/>
<keyword evidence="6 9" id="KW-1133">Transmembrane helix</keyword>
<reference evidence="12" key="1">
    <citation type="submission" date="2011-11" db="EMBL/GenBank/DDBJ databases">
        <title>Complete sequence of Desulfosporosinus orientis DSM 765.</title>
        <authorList>
            <person name="Lucas S."/>
            <person name="Han J."/>
            <person name="Lapidus A."/>
            <person name="Cheng J.-F."/>
            <person name="Goodwin L."/>
            <person name="Pitluck S."/>
            <person name="Peters L."/>
            <person name="Ovchinnikova G."/>
            <person name="Teshima H."/>
            <person name="Detter J.C."/>
            <person name="Han C."/>
            <person name="Tapia R."/>
            <person name="Land M."/>
            <person name="Hauser L."/>
            <person name="Kyrpides N."/>
            <person name="Ivanova N."/>
            <person name="Pagani I."/>
            <person name="Pester M."/>
            <person name="Spring S."/>
            <person name="Ollivier B."/>
            <person name="Rattei T."/>
            <person name="Klenk H.-P."/>
            <person name="Wagner M."/>
            <person name="Loy A."/>
            <person name="Woyke T."/>
        </authorList>
    </citation>
    <scope>NUCLEOTIDE SEQUENCE [LARGE SCALE GENOMIC DNA]</scope>
    <source>
        <strain evidence="12">ATCC 19365 / DSM 765 / NCIMB 8382 / VKM B-1628</strain>
    </source>
</reference>
<sequence>MYTFGFITPMTAGIVLVIALVIFGPGKLPELGRSLGQGIKEFKSATDSESNDTMVDITKSSNSQSMDNEG</sequence>
<evidence type="ECO:0000256" key="7">
    <source>
        <dbReference type="ARBA" id="ARBA00023010"/>
    </source>
</evidence>
<dbReference type="RefSeq" id="WP_014185463.1">
    <property type="nucleotide sequence ID" value="NC_016584.1"/>
</dbReference>
<evidence type="ECO:0000256" key="1">
    <source>
        <dbReference type="ARBA" id="ARBA00004162"/>
    </source>
</evidence>
<accession>G7W6L7</accession>
<evidence type="ECO:0000256" key="4">
    <source>
        <dbReference type="ARBA" id="ARBA00022692"/>
    </source>
</evidence>
<dbReference type="PATRIC" id="fig|768706.3.peg.3165"/>
<dbReference type="KEGG" id="dor:Desor_3143"/>
<keyword evidence="8 9" id="KW-0472">Membrane</keyword>
<comment type="subcellular location">
    <subcellularLocation>
        <location evidence="1 9">Cell membrane</location>
        <topology evidence="1 9">Single-pass membrane protein</topology>
    </subcellularLocation>
</comment>
<evidence type="ECO:0000256" key="8">
    <source>
        <dbReference type="ARBA" id="ARBA00023136"/>
    </source>
</evidence>
<keyword evidence="2 9" id="KW-0813">Transport</keyword>
<evidence type="ECO:0000313" key="11">
    <source>
        <dbReference type="EMBL" id="AET68655.1"/>
    </source>
</evidence>
<proteinExistence type="inferred from homology"/>
<comment type="function">
    <text evidence="9">Part of the twin-arginine translocation (Tat) system that transports large folded proteins containing a characteristic twin-arginine motif in their signal peptide across membranes. TatA could form the protein-conducting channel of the Tat system.</text>
</comment>
<dbReference type="EMBL" id="CP003108">
    <property type="protein sequence ID" value="AET68655.1"/>
    <property type="molecule type" value="Genomic_DNA"/>
</dbReference>
<dbReference type="HOGENOM" id="CLU_086034_6_0_9"/>
<comment type="similarity">
    <text evidence="9">Belongs to the TatA/E family.</text>
</comment>
<dbReference type="eggNOG" id="COG1826">
    <property type="taxonomic scope" value="Bacteria"/>
</dbReference>
<keyword evidence="3 9" id="KW-1003">Cell membrane</keyword>
<evidence type="ECO:0000313" key="12">
    <source>
        <dbReference type="Proteomes" id="UP000006346"/>
    </source>
</evidence>
<keyword evidence="5 9" id="KW-0653">Protein transport</keyword>
<evidence type="ECO:0000256" key="3">
    <source>
        <dbReference type="ARBA" id="ARBA00022475"/>
    </source>
</evidence>
<dbReference type="GO" id="GO:0033281">
    <property type="term" value="C:TAT protein transport complex"/>
    <property type="evidence" value="ECO:0007669"/>
    <property type="project" value="UniProtKB-UniRule"/>
</dbReference>
<dbReference type="GO" id="GO:0008320">
    <property type="term" value="F:protein transmembrane transporter activity"/>
    <property type="evidence" value="ECO:0007669"/>
    <property type="project" value="UniProtKB-UniRule"/>
</dbReference>
<keyword evidence="7 9" id="KW-0811">Translocation</keyword>
<dbReference type="HAMAP" id="MF_00236">
    <property type="entry name" value="TatA_E"/>
    <property type="match status" value="1"/>
</dbReference>
<gene>
    <name evidence="9" type="primary">tatA</name>
    <name evidence="11" type="ordered locus">Desor_3143</name>
</gene>
<dbReference type="OrthoDB" id="9800908at2"/>